<accession>A0ABP3FH29</accession>
<dbReference type="SUPFAM" id="SSF47598">
    <property type="entry name" value="Ribbon-helix-helix"/>
    <property type="match status" value="1"/>
</dbReference>
<dbReference type="Pfam" id="PF19891">
    <property type="entry name" value="DUF6364"/>
    <property type="match status" value="1"/>
</dbReference>
<organism evidence="1 2">
    <name type="scientific">Actinoallomurus spadix</name>
    <dbReference type="NCBI Taxonomy" id="79912"/>
    <lineage>
        <taxon>Bacteria</taxon>
        <taxon>Bacillati</taxon>
        <taxon>Actinomycetota</taxon>
        <taxon>Actinomycetes</taxon>
        <taxon>Streptosporangiales</taxon>
        <taxon>Thermomonosporaceae</taxon>
        <taxon>Actinoallomurus</taxon>
    </lineage>
</organism>
<sequence length="87" mass="9830">MAMRKLSITLPEELAEMVKRQAEEEGTSVSAVIADFLAALARQRAGEEAVQWFEEEEGPFTPEELIEAERIWQAAEAHQRKMKRAAS</sequence>
<keyword evidence="2" id="KW-1185">Reference proteome</keyword>
<name>A0ABP3FH29_9ACTN</name>
<proteinExistence type="predicted"/>
<dbReference type="RefSeq" id="WP_252778788.1">
    <property type="nucleotide sequence ID" value="NZ_BAAABM010000002.1"/>
</dbReference>
<dbReference type="EMBL" id="BAAABM010000002">
    <property type="protein sequence ID" value="GAA0314873.1"/>
    <property type="molecule type" value="Genomic_DNA"/>
</dbReference>
<comment type="caution">
    <text evidence="1">The sequence shown here is derived from an EMBL/GenBank/DDBJ whole genome shotgun (WGS) entry which is preliminary data.</text>
</comment>
<dbReference type="InterPro" id="IPR010985">
    <property type="entry name" value="Ribbon_hlx_hlx"/>
</dbReference>
<dbReference type="InterPro" id="IPR013321">
    <property type="entry name" value="Arc_rbn_hlx_hlx"/>
</dbReference>
<dbReference type="Gene3D" id="1.10.1220.10">
    <property type="entry name" value="Met repressor-like"/>
    <property type="match status" value="1"/>
</dbReference>
<reference evidence="2" key="1">
    <citation type="journal article" date="2019" name="Int. J. Syst. Evol. Microbiol.">
        <title>The Global Catalogue of Microorganisms (GCM) 10K type strain sequencing project: providing services to taxonomists for standard genome sequencing and annotation.</title>
        <authorList>
            <consortium name="The Broad Institute Genomics Platform"/>
            <consortium name="The Broad Institute Genome Sequencing Center for Infectious Disease"/>
            <person name="Wu L."/>
            <person name="Ma J."/>
        </authorList>
    </citation>
    <scope>NUCLEOTIDE SEQUENCE [LARGE SCALE GENOMIC DNA]</scope>
    <source>
        <strain evidence="2">JCM 3146</strain>
    </source>
</reference>
<gene>
    <name evidence="1" type="ORF">GCM10010151_01180</name>
</gene>
<evidence type="ECO:0000313" key="1">
    <source>
        <dbReference type="EMBL" id="GAA0314873.1"/>
    </source>
</evidence>
<protein>
    <recommendedName>
        <fullName evidence="3">Ribbon-helix-helix protein CopG domain-containing protein</fullName>
    </recommendedName>
</protein>
<dbReference type="InterPro" id="IPR045944">
    <property type="entry name" value="DUF6364"/>
</dbReference>
<dbReference type="Proteomes" id="UP001501822">
    <property type="component" value="Unassembled WGS sequence"/>
</dbReference>
<evidence type="ECO:0000313" key="2">
    <source>
        <dbReference type="Proteomes" id="UP001501822"/>
    </source>
</evidence>
<evidence type="ECO:0008006" key="3">
    <source>
        <dbReference type="Google" id="ProtNLM"/>
    </source>
</evidence>